<dbReference type="Gene3D" id="1.10.630.10">
    <property type="entry name" value="Cytochrome P450"/>
    <property type="match status" value="1"/>
</dbReference>
<dbReference type="GO" id="GO:0016705">
    <property type="term" value="F:oxidoreductase activity, acting on paired donors, with incorporation or reduction of molecular oxygen"/>
    <property type="evidence" value="ECO:0007669"/>
    <property type="project" value="InterPro"/>
</dbReference>
<dbReference type="PANTHER" id="PTHR24291:SF50">
    <property type="entry name" value="BIFUNCTIONAL ALBAFLAVENONE MONOOXYGENASE_TERPENE SYNTHASE"/>
    <property type="match status" value="1"/>
</dbReference>
<dbReference type="InterPro" id="IPR017972">
    <property type="entry name" value="Cyt_P450_CS"/>
</dbReference>
<evidence type="ECO:0000256" key="8">
    <source>
        <dbReference type="RuleBase" id="RU000461"/>
    </source>
</evidence>
<keyword evidence="4 8" id="KW-0560">Oxidoreductase</keyword>
<evidence type="ECO:0000256" key="4">
    <source>
        <dbReference type="ARBA" id="ARBA00023002"/>
    </source>
</evidence>
<dbReference type="InterPro" id="IPR036396">
    <property type="entry name" value="Cyt_P450_sf"/>
</dbReference>
<evidence type="ECO:0000256" key="5">
    <source>
        <dbReference type="ARBA" id="ARBA00023004"/>
    </source>
</evidence>
<dbReference type="AlphaFoldDB" id="A0A8H7PF06"/>
<dbReference type="GO" id="GO:0020037">
    <property type="term" value="F:heme binding"/>
    <property type="evidence" value="ECO:0007669"/>
    <property type="project" value="InterPro"/>
</dbReference>
<comment type="similarity">
    <text evidence="1 8">Belongs to the cytochrome P450 family.</text>
</comment>
<keyword evidence="10" id="KW-1185">Reference proteome</keyword>
<protein>
    <recommendedName>
        <fullName evidence="11">Cytochrome P450</fullName>
    </recommendedName>
</protein>
<keyword evidence="6 8" id="KW-0503">Monooxygenase</keyword>
<dbReference type="EMBL" id="JAEPQZ010000016">
    <property type="protein sequence ID" value="KAG2172695.1"/>
    <property type="molecule type" value="Genomic_DNA"/>
</dbReference>
<gene>
    <name evidence="9" type="ORF">INT43_000042</name>
</gene>
<evidence type="ECO:0000256" key="6">
    <source>
        <dbReference type="ARBA" id="ARBA00023033"/>
    </source>
</evidence>
<dbReference type="Pfam" id="PF00067">
    <property type="entry name" value="p450"/>
    <property type="match status" value="1"/>
</dbReference>
<reference evidence="9" key="1">
    <citation type="submission" date="2020-12" db="EMBL/GenBank/DDBJ databases">
        <title>Metabolic potential, ecology and presence of endohyphal bacteria is reflected in genomic diversity of Mucoromycotina.</title>
        <authorList>
            <person name="Muszewska A."/>
            <person name="Okrasinska A."/>
            <person name="Steczkiewicz K."/>
            <person name="Drgas O."/>
            <person name="Orlowska M."/>
            <person name="Perlinska-Lenart U."/>
            <person name="Aleksandrzak-Piekarczyk T."/>
            <person name="Szatraj K."/>
            <person name="Zielenkiewicz U."/>
            <person name="Pilsyk S."/>
            <person name="Malc E."/>
            <person name="Mieczkowski P."/>
            <person name="Kruszewska J.S."/>
            <person name="Biernat P."/>
            <person name="Pawlowska J."/>
        </authorList>
    </citation>
    <scope>NUCLEOTIDE SEQUENCE</scope>
    <source>
        <strain evidence="9">WA0000067209</strain>
    </source>
</reference>
<proteinExistence type="inferred from homology"/>
<organism evidence="9 10">
    <name type="scientific">Mortierella isabellina</name>
    <name type="common">Filamentous fungus</name>
    <name type="synonym">Umbelopsis isabellina</name>
    <dbReference type="NCBI Taxonomy" id="91625"/>
    <lineage>
        <taxon>Eukaryota</taxon>
        <taxon>Fungi</taxon>
        <taxon>Fungi incertae sedis</taxon>
        <taxon>Mucoromycota</taxon>
        <taxon>Mucoromycotina</taxon>
        <taxon>Umbelopsidomycetes</taxon>
        <taxon>Umbelopsidales</taxon>
        <taxon>Umbelopsidaceae</taxon>
        <taxon>Umbelopsis</taxon>
    </lineage>
</organism>
<dbReference type="InterPro" id="IPR050196">
    <property type="entry name" value="Cytochrome_P450_Monoox"/>
</dbReference>
<dbReference type="Proteomes" id="UP000654370">
    <property type="component" value="Unassembled WGS sequence"/>
</dbReference>
<accession>A0A8H7PF06</accession>
<dbReference type="GO" id="GO:0005506">
    <property type="term" value="F:iron ion binding"/>
    <property type="evidence" value="ECO:0007669"/>
    <property type="project" value="InterPro"/>
</dbReference>
<keyword evidence="5 7" id="KW-0408">Iron</keyword>
<evidence type="ECO:0000256" key="3">
    <source>
        <dbReference type="ARBA" id="ARBA00022723"/>
    </source>
</evidence>
<evidence type="ECO:0000256" key="7">
    <source>
        <dbReference type="PIRSR" id="PIRSR602401-1"/>
    </source>
</evidence>
<evidence type="ECO:0000313" key="10">
    <source>
        <dbReference type="Proteomes" id="UP000654370"/>
    </source>
</evidence>
<dbReference type="GO" id="GO:0004497">
    <property type="term" value="F:monooxygenase activity"/>
    <property type="evidence" value="ECO:0007669"/>
    <property type="project" value="UniProtKB-KW"/>
</dbReference>
<comment type="cofactor">
    <cofactor evidence="7">
        <name>heme</name>
        <dbReference type="ChEBI" id="CHEBI:30413"/>
    </cofactor>
</comment>
<dbReference type="InterPro" id="IPR002401">
    <property type="entry name" value="Cyt_P450_E_grp-I"/>
</dbReference>
<evidence type="ECO:0000256" key="2">
    <source>
        <dbReference type="ARBA" id="ARBA00022617"/>
    </source>
</evidence>
<dbReference type="SUPFAM" id="SSF48264">
    <property type="entry name" value="Cytochrome P450"/>
    <property type="match status" value="1"/>
</dbReference>
<evidence type="ECO:0008006" key="11">
    <source>
        <dbReference type="Google" id="ProtNLM"/>
    </source>
</evidence>
<sequence length="616" mass="69020">MNLSIIPASQLESITSVLLGRVERYHAILMNNVALPLSKQSKASYITGAIVLYVAVKVYSIFAFPSNLRHIKHISVLTWLSSLIQGETAIQRTQRLIVPMWKESNGMIAIYDQSGWTINVSNPEAIKSILYKTDLFPKSGSTQRAKDGTLLRGFFGKMNLVMANGHEWIKRRKESMTNCIDFIANPVFHRSMPVKTFSYLTEKMIKQIDGAEGPVALQPLLQRFTLDAIGLVGFGFEFNAIETPGGEFVNAYNDVANGIMDFRFLLFPSLDTTFLGLFPKRQKKHKQLKKLNELFATVIDHKKRVLSMDQSAIEENEKDLLTLMIEAGKNDGDGVEPLTDVELRNEVVVFFLAGHDTTSNTLTAALYFLARNLSAQDKARKEIIDILGDSKADVGPTVEQIKELRYLNLVMKESIRFASPAQVLIERRAAQDTHLVGIFIPKGSLLRINILGLHYNRHLWKTPERFDPNRFAEGGEFESHPSAYCYLPFGGGARQCIGMNFSMAEQKVALSMILRKYELSVPEDSIHKDELHGSHSKDDLGLEFIGRSFDQRPLAVLGTTGPHVQDKIGGSFSLGSFGDLVLALVFDSEEPDLVELFDEDSNVFFSEDDDFLNRGI</sequence>
<dbReference type="PANTHER" id="PTHR24291">
    <property type="entry name" value="CYTOCHROME P450 FAMILY 4"/>
    <property type="match status" value="1"/>
</dbReference>
<keyword evidence="3 7" id="KW-0479">Metal-binding</keyword>
<dbReference type="PROSITE" id="PS00086">
    <property type="entry name" value="CYTOCHROME_P450"/>
    <property type="match status" value="1"/>
</dbReference>
<keyword evidence="2 7" id="KW-0349">Heme</keyword>
<dbReference type="OrthoDB" id="1470350at2759"/>
<evidence type="ECO:0000256" key="1">
    <source>
        <dbReference type="ARBA" id="ARBA00010617"/>
    </source>
</evidence>
<evidence type="ECO:0000313" key="9">
    <source>
        <dbReference type="EMBL" id="KAG2172695.1"/>
    </source>
</evidence>
<name>A0A8H7PF06_MORIS</name>
<dbReference type="PRINTS" id="PR00385">
    <property type="entry name" value="P450"/>
</dbReference>
<feature type="binding site" description="axial binding residue" evidence="7">
    <location>
        <position position="496"/>
    </location>
    <ligand>
        <name>heme</name>
        <dbReference type="ChEBI" id="CHEBI:30413"/>
    </ligand>
    <ligandPart>
        <name>Fe</name>
        <dbReference type="ChEBI" id="CHEBI:18248"/>
    </ligandPart>
</feature>
<comment type="caution">
    <text evidence="9">The sequence shown here is derived from an EMBL/GenBank/DDBJ whole genome shotgun (WGS) entry which is preliminary data.</text>
</comment>
<dbReference type="PRINTS" id="PR00463">
    <property type="entry name" value="EP450I"/>
</dbReference>
<dbReference type="InterPro" id="IPR001128">
    <property type="entry name" value="Cyt_P450"/>
</dbReference>